<evidence type="ECO:0000313" key="3">
    <source>
        <dbReference type="Proteomes" id="UP000318017"/>
    </source>
</evidence>
<name>A0A518GBW5_9BACT</name>
<dbReference type="RefSeq" id="WP_197355430.1">
    <property type="nucleotide sequence ID" value="NZ_CP036298.1"/>
</dbReference>
<accession>A0A518GBW5</accession>
<dbReference type="Pfam" id="PF12728">
    <property type="entry name" value="HTH_17"/>
    <property type="match status" value="1"/>
</dbReference>
<keyword evidence="3" id="KW-1185">Reference proteome</keyword>
<organism evidence="2 3">
    <name type="scientific">Aureliella helgolandensis</name>
    <dbReference type="NCBI Taxonomy" id="2527968"/>
    <lineage>
        <taxon>Bacteria</taxon>
        <taxon>Pseudomonadati</taxon>
        <taxon>Planctomycetota</taxon>
        <taxon>Planctomycetia</taxon>
        <taxon>Pirellulales</taxon>
        <taxon>Pirellulaceae</taxon>
        <taxon>Aureliella</taxon>
    </lineage>
</organism>
<reference evidence="2 3" key="1">
    <citation type="submission" date="2019-02" db="EMBL/GenBank/DDBJ databases">
        <title>Deep-cultivation of Planctomycetes and their phenomic and genomic characterization uncovers novel biology.</title>
        <authorList>
            <person name="Wiegand S."/>
            <person name="Jogler M."/>
            <person name="Boedeker C."/>
            <person name="Pinto D."/>
            <person name="Vollmers J."/>
            <person name="Rivas-Marin E."/>
            <person name="Kohn T."/>
            <person name="Peeters S.H."/>
            <person name="Heuer A."/>
            <person name="Rast P."/>
            <person name="Oberbeckmann S."/>
            <person name="Bunk B."/>
            <person name="Jeske O."/>
            <person name="Meyerdierks A."/>
            <person name="Storesund J.E."/>
            <person name="Kallscheuer N."/>
            <person name="Luecker S."/>
            <person name="Lage O.M."/>
            <person name="Pohl T."/>
            <person name="Merkel B.J."/>
            <person name="Hornburger P."/>
            <person name="Mueller R.-W."/>
            <person name="Bruemmer F."/>
            <person name="Labrenz M."/>
            <person name="Spormann A.M."/>
            <person name="Op den Camp H."/>
            <person name="Overmann J."/>
            <person name="Amann R."/>
            <person name="Jetten M.S.M."/>
            <person name="Mascher T."/>
            <person name="Medema M.H."/>
            <person name="Devos D.P."/>
            <person name="Kaster A.-K."/>
            <person name="Ovreas L."/>
            <person name="Rohde M."/>
            <person name="Galperin M.Y."/>
            <person name="Jogler C."/>
        </authorList>
    </citation>
    <scope>NUCLEOTIDE SEQUENCE [LARGE SCALE GENOMIC DNA]</scope>
    <source>
        <strain evidence="2 3">Q31a</strain>
    </source>
</reference>
<evidence type="ECO:0000259" key="1">
    <source>
        <dbReference type="Pfam" id="PF12728"/>
    </source>
</evidence>
<sequence length="106" mass="12193">MLKSNTGKTGPREAVDESDVLQILLRRLDQIEAKLQIDPKGEREYFSVSEAAELLGKATFTVREWCRLERINARKRPSGRGRSLEWMISAKEIQRIIDQGLLPRDL</sequence>
<gene>
    <name evidence="2" type="ORF">Q31a_44590</name>
</gene>
<dbReference type="InterPro" id="IPR041657">
    <property type="entry name" value="HTH_17"/>
</dbReference>
<evidence type="ECO:0000313" key="2">
    <source>
        <dbReference type="EMBL" id="QDV26088.1"/>
    </source>
</evidence>
<dbReference type="EMBL" id="CP036298">
    <property type="protein sequence ID" value="QDV26088.1"/>
    <property type="molecule type" value="Genomic_DNA"/>
</dbReference>
<protein>
    <submittedName>
        <fullName evidence="2">Helix-turn-helix domain protein</fullName>
    </submittedName>
</protein>
<dbReference type="AlphaFoldDB" id="A0A518GBW5"/>
<dbReference type="KEGG" id="ahel:Q31a_44590"/>
<proteinExistence type="predicted"/>
<dbReference type="Proteomes" id="UP000318017">
    <property type="component" value="Chromosome"/>
</dbReference>
<feature type="domain" description="Helix-turn-helix" evidence="1">
    <location>
        <begin position="45"/>
        <end position="99"/>
    </location>
</feature>